<dbReference type="InterPro" id="IPR032675">
    <property type="entry name" value="LRR_dom_sf"/>
</dbReference>
<comment type="caution">
    <text evidence="4">The sequence shown here is derived from an EMBL/GenBank/DDBJ whole genome shotgun (WGS) entry which is preliminary data.</text>
</comment>
<evidence type="ECO:0000313" key="5">
    <source>
        <dbReference type="Proteomes" id="UP000593562"/>
    </source>
</evidence>
<accession>A0A7J7E2H3</accession>
<keyword evidence="4" id="KW-0808">Transferase</keyword>
<feature type="signal peptide" evidence="3">
    <location>
        <begin position="1"/>
        <end position="27"/>
    </location>
</feature>
<proteinExistence type="predicted"/>
<keyword evidence="2" id="KW-0812">Transmembrane</keyword>
<dbReference type="FunFam" id="3.80.10.10:FF:000452">
    <property type="entry name" value="Probable LRR receptor-like serine/threonine-protein kinase RFK1"/>
    <property type="match status" value="1"/>
</dbReference>
<reference evidence="4 5" key="1">
    <citation type="journal article" date="2020" name="Nat. Commun.">
        <title>Genome of Tripterygium wilfordii and identification of cytochrome P450 involved in triptolide biosynthesis.</title>
        <authorList>
            <person name="Tu L."/>
            <person name="Su P."/>
            <person name="Zhang Z."/>
            <person name="Gao L."/>
            <person name="Wang J."/>
            <person name="Hu T."/>
            <person name="Zhou J."/>
            <person name="Zhang Y."/>
            <person name="Zhao Y."/>
            <person name="Liu Y."/>
            <person name="Song Y."/>
            <person name="Tong Y."/>
            <person name="Lu Y."/>
            <person name="Yang J."/>
            <person name="Xu C."/>
            <person name="Jia M."/>
            <person name="Peters R.J."/>
            <person name="Huang L."/>
            <person name="Gao W."/>
        </authorList>
    </citation>
    <scope>NUCLEOTIDE SEQUENCE [LARGE SCALE GENOMIC DNA]</scope>
    <source>
        <strain evidence="5">cv. XIE 37</strain>
        <tissue evidence="4">Leaf</tissue>
    </source>
</reference>
<feature type="chain" id="PRO_5029498767" evidence="3">
    <location>
        <begin position="28"/>
        <end position="311"/>
    </location>
</feature>
<name>A0A7J7E2H3_TRIWF</name>
<dbReference type="Proteomes" id="UP000593562">
    <property type="component" value="Unassembled WGS sequence"/>
</dbReference>
<dbReference type="GO" id="GO:0016301">
    <property type="term" value="F:kinase activity"/>
    <property type="evidence" value="ECO:0007669"/>
    <property type="project" value="UniProtKB-KW"/>
</dbReference>
<dbReference type="InParanoid" id="A0A7J7E2H3"/>
<comment type="subcellular location">
    <subcellularLocation>
        <location evidence="1">Membrane</location>
        <topology evidence="1">Single-pass type I membrane protein</topology>
    </subcellularLocation>
</comment>
<dbReference type="EMBL" id="JAAARO010000001">
    <property type="protein sequence ID" value="KAF5752795.1"/>
    <property type="molecule type" value="Genomic_DNA"/>
</dbReference>
<dbReference type="SUPFAM" id="SSF52058">
    <property type="entry name" value="L domain-like"/>
    <property type="match status" value="1"/>
</dbReference>
<evidence type="ECO:0000256" key="2">
    <source>
        <dbReference type="SAM" id="Phobius"/>
    </source>
</evidence>
<dbReference type="AlphaFoldDB" id="A0A7J7E2H3"/>
<keyword evidence="3" id="KW-0732">Signal</keyword>
<protein>
    <submittedName>
        <fullName evidence="4">Leucine-rich repeat receptor-like serine/threonine-protein kinase</fullName>
    </submittedName>
</protein>
<evidence type="ECO:0000256" key="1">
    <source>
        <dbReference type="ARBA" id="ARBA00004479"/>
    </source>
</evidence>
<sequence>MARAYAIFFFIFLLPLFICMTAIKVQAQPEGQLPADEVEALREIARQLGKKDWNFNENPCIINVSNSWNTPKSDYRPLYNNTLICNCSFTGGVCHVDTIFLKGQDLDGVLPPALAKLPYLKKVDFTRNYLNGTIPPEWASTKLEFMSVTSNRLSGSIPDYLGEITTLVYMSIESNFFYGKVPPKLGKLVNLANLILSANYLTGELPSTLKDLSNLTELRISSNKFTGRMPDFFQSWKQLQKLEIQSSGLEGPISSSISALINLKELRISDLHGAGSKFPFLGDMKNMSLLLVIIMVMLRSYSPPLLWLCKS</sequence>
<keyword evidence="5" id="KW-1185">Reference proteome</keyword>
<dbReference type="PANTHER" id="PTHR48006">
    <property type="entry name" value="LEUCINE-RICH REPEAT-CONTAINING PROTEIN DDB_G0281931-RELATED"/>
    <property type="match status" value="1"/>
</dbReference>
<dbReference type="InterPro" id="IPR001611">
    <property type="entry name" value="Leu-rich_rpt"/>
</dbReference>
<keyword evidence="2" id="KW-1133">Transmembrane helix</keyword>
<dbReference type="GO" id="GO:0016020">
    <property type="term" value="C:membrane"/>
    <property type="evidence" value="ECO:0007669"/>
    <property type="project" value="UniProtKB-SubCell"/>
</dbReference>
<dbReference type="InterPro" id="IPR051824">
    <property type="entry name" value="LRR_Rcpt-Like_S/T_Kinase"/>
</dbReference>
<feature type="transmembrane region" description="Helical" evidence="2">
    <location>
        <begin position="287"/>
        <end position="309"/>
    </location>
</feature>
<keyword evidence="2" id="KW-0472">Membrane</keyword>
<evidence type="ECO:0000313" key="4">
    <source>
        <dbReference type="EMBL" id="KAF5752795.1"/>
    </source>
</evidence>
<keyword evidence="4" id="KW-0418">Kinase</keyword>
<organism evidence="4 5">
    <name type="scientific">Tripterygium wilfordii</name>
    <name type="common">Thunder God vine</name>
    <dbReference type="NCBI Taxonomy" id="458696"/>
    <lineage>
        <taxon>Eukaryota</taxon>
        <taxon>Viridiplantae</taxon>
        <taxon>Streptophyta</taxon>
        <taxon>Embryophyta</taxon>
        <taxon>Tracheophyta</taxon>
        <taxon>Spermatophyta</taxon>
        <taxon>Magnoliopsida</taxon>
        <taxon>eudicotyledons</taxon>
        <taxon>Gunneridae</taxon>
        <taxon>Pentapetalae</taxon>
        <taxon>rosids</taxon>
        <taxon>fabids</taxon>
        <taxon>Celastrales</taxon>
        <taxon>Celastraceae</taxon>
        <taxon>Tripterygium</taxon>
    </lineage>
</organism>
<dbReference type="PANTHER" id="PTHR48006:SF66">
    <property type="entry name" value="PROTEIN KINASE DOMAIN-CONTAINING PROTEIN"/>
    <property type="match status" value="1"/>
</dbReference>
<dbReference type="Pfam" id="PF13855">
    <property type="entry name" value="LRR_8"/>
    <property type="match status" value="1"/>
</dbReference>
<dbReference type="Gene3D" id="3.80.10.10">
    <property type="entry name" value="Ribonuclease Inhibitor"/>
    <property type="match status" value="1"/>
</dbReference>
<gene>
    <name evidence="4" type="ORF">HS088_TW01G00713</name>
</gene>
<keyword evidence="4" id="KW-0675">Receptor</keyword>
<evidence type="ECO:0000256" key="3">
    <source>
        <dbReference type="SAM" id="SignalP"/>
    </source>
</evidence>